<proteinExistence type="predicted"/>
<evidence type="ECO:0000313" key="2">
    <source>
        <dbReference type="Proteomes" id="UP000886653"/>
    </source>
</evidence>
<accession>A0A9P6TES5</accession>
<organism evidence="1 2">
    <name type="scientific">Cronartium quercuum f. sp. fusiforme G11</name>
    <dbReference type="NCBI Taxonomy" id="708437"/>
    <lineage>
        <taxon>Eukaryota</taxon>
        <taxon>Fungi</taxon>
        <taxon>Dikarya</taxon>
        <taxon>Basidiomycota</taxon>
        <taxon>Pucciniomycotina</taxon>
        <taxon>Pucciniomycetes</taxon>
        <taxon>Pucciniales</taxon>
        <taxon>Coleosporiaceae</taxon>
        <taxon>Cronartium</taxon>
    </lineage>
</organism>
<protein>
    <submittedName>
        <fullName evidence="1">Uncharacterized protein</fullName>
    </submittedName>
</protein>
<gene>
    <name evidence="1" type="ORF">CROQUDRAFT_131077</name>
</gene>
<name>A0A9P6TES5_9BASI</name>
<dbReference type="Proteomes" id="UP000886653">
    <property type="component" value="Unassembled WGS sequence"/>
</dbReference>
<sequence length="115" mass="13156">MSTIKFRAISGRCSCKVANKSHVLVNMNPSDEWETWKKSQEVLEAVWAVIFWAHTCMWRIWHSDVLPPPSRTSRYSSESLEETSNSDVAWKEVVVRICSSMGKNGKLSFSLFKTA</sequence>
<reference evidence="1" key="1">
    <citation type="submission" date="2013-11" db="EMBL/GenBank/DDBJ databases">
        <title>Genome sequence of the fusiform rust pathogen reveals effectors for host alternation and coevolution with pine.</title>
        <authorList>
            <consortium name="DOE Joint Genome Institute"/>
            <person name="Smith K."/>
            <person name="Pendleton A."/>
            <person name="Kubisiak T."/>
            <person name="Anderson C."/>
            <person name="Salamov A."/>
            <person name="Aerts A."/>
            <person name="Riley R."/>
            <person name="Clum A."/>
            <person name="Lindquist E."/>
            <person name="Ence D."/>
            <person name="Campbell M."/>
            <person name="Kronenberg Z."/>
            <person name="Feau N."/>
            <person name="Dhillon B."/>
            <person name="Hamelin R."/>
            <person name="Burleigh J."/>
            <person name="Smith J."/>
            <person name="Yandell M."/>
            <person name="Nelson C."/>
            <person name="Grigoriev I."/>
            <person name="Davis J."/>
        </authorList>
    </citation>
    <scope>NUCLEOTIDE SEQUENCE</scope>
    <source>
        <strain evidence="1">G11</strain>
    </source>
</reference>
<evidence type="ECO:0000313" key="1">
    <source>
        <dbReference type="EMBL" id="KAG0149677.1"/>
    </source>
</evidence>
<keyword evidence="2" id="KW-1185">Reference proteome</keyword>
<comment type="caution">
    <text evidence="1">The sequence shown here is derived from an EMBL/GenBank/DDBJ whole genome shotgun (WGS) entry which is preliminary data.</text>
</comment>
<dbReference type="EMBL" id="MU167225">
    <property type="protein sequence ID" value="KAG0149677.1"/>
    <property type="molecule type" value="Genomic_DNA"/>
</dbReference>
<dbReference type="AlphaFoldDB" id="A0A9P6TES5"/>